<protein>
    <submittedName>
        <fullName evidence="4">Phosducin-like protein 3</fullName>
    </submittedName>
</protein>
<evidence type="ECO:0000256" key="2">
    <source>
        <dbReference type="SAM" id="MobiDB-lite"/>
    </source>
</evidence>
<evidence type="ECO:0000313" key="4">
    <source>
        <dbReference type="EMBL" id="KAJ3054406.1"/>
    </source>
</evidence>
<dbReference type="AlphaFoldDB" id="A0AAD5SFU3"/>
<dbReference type="PANTHER" id="PTHR45809">
    <property type="entry name" value="VIRAL IAP-ASSOCIATED FACTOR HOMOLOG"/>
    <property type="match status" value="1"/>
</dbReference>
<dbReference type="InterPro" id="IPR024253">
    <property type="entry name" value="Phosducin_thioredoxin-like_dom"/>
</dbReference>
<feature type="region of interest" description="Disordered" evidence="2">
    <location>
        <begin position="208"/>
        <end position="237"/>
    </location>
</feature>
<evidence type="ECO:0000313" key="5">
    <source>
        <dbReference type="Proteomes" id="UP001212841"/>
    </source>
</evidence>
<dbReference type="PANTHER" id="PTHR45809:SF3">
    <property type="entry name" value="VIRAL IAP-ASSOCIATED FACTOR HOMOLOG"/>
    <property type="match status" value="1"/>
</dbReference>
<feature type="domain" description="Phosducin" evidence="3">
    <location>
        <begin position="55"/>
        <end position="202"/>
    </location>
</feature>
<dbReference type="InterPro" id="IPR036249">
    <property type="entry name" value="Thioredoxin-like_sf"/>
</dbReference>
<proteinExistence type="inferred from homology"/>
<dbReference type="CDD" id="cd02988">
    <property type="entry name" value="Phd_like_VIAF"/>
    <property type="match status" value="1"/>
</dbReference>
<reference evidence="4" key="1">
    <citation type="submission" date="2020-05" db="EMBL/GenBank/DDBJ databases">
        <title>Phylogenomic resolution of chytrid fungi.</title>
        <authorList>
            <person name="Stajich J.E."/>
            <person name="Amses K."/>
            <person name="Simmons R."/>
            <person name="Seto K."/>
            <person name="Myers J."/>
            <person name="Bonds A."/>
            <person name="Quandt C.A."/>
            <person name="Barry K."/>
            <person name="Liu P."/>
            <person name="Grigoriev I."/>
            <person name="Longcore J.E."/>
            <person name="James T.Y."/>
        </authorList>
    </citation>
    <scope>NUCLEOTIDE SEQUENCE</scope>
    <source>
        <strain evidence="4">JEL0318</strain>
    </source>
</reference>
<keyword evidence="5" id="KW-1185">Reference proteome</keyword>
<dbReference type="Gene3D" id="3.40.30.10">
    <property type="entry name" value="Glutaredoxin"/>
    <property type="match status" value="1"/>
</dbReference>
<dbReference type="Pfam" id="PF02114">
    <property type="entry name" value="Phosducin"/>
    <property type="match status" value="1"/>
</dbReference>
<dbReference type="EMBL" id="JADGJD010000139">
    <property type="protein sequence ID" value="KAJ3054406.1"/>
    <property type="molecule type" value="Genomic_DNA"/>
</dbReference>
<accession>A0AAD5SFU3</accession>
<organism evidence="4 5">
    <name type="scientific">Rhizophlyctis rosea</name>
    <dbReference type="NCBI Taxonomy" id="64517"/>
    <lineage>
        <taxon>Eukaryota</taxon>
        <taxon>Fungi</taxon>
        <taxon>Fungi incertae sedis</taxon>
        <taxon>Chytridiomycota</taxon>
        <taxon>Chytridiomycota incertae sedis</taxon>
        <taxon>Chytridiomycetes</taxon>
        <taxon>Rhizophlyctidales</taxon>
        <taxon>Rhizophlyctidaceae</taxon>
        <taxon>Rhizophlyctis</taxon>
    </lineage>
</organism>
<comment type="similarity">
    <text evidence="1">Belongs to the phosducin family.</text>
</comment>
<comment type="caution">
    <text evidence="4">The sequence shown here is derived from an EMBL/GenBank/DDBJ whole genome shotgun (WGS) entry which is preliminary data.</text>
</comment>
<evidence type="ECO:0000259" key="3">
    <source>
        <dbReference type="Pfam" id="PF02114"/>
    </source>
</evidence>
<dbReference type="GO" id="GO:0005737">
    <property type="term" value="C:cytoplasm"/>
    <property type="evidence" value="ECO:0007669"/>
    <property type="project" value="TreeGrafter"/>
</dbReference>
<evidence type="ECO:0000256" key="1">
    <source>
        <dbReference type="ARBA" id="ARBA00009686"/>
    </source>
</evidence>
<gene>
    <name evidence="4" type="primary">PDCL3</name>
    <name evidence="4" type="ORF">HK097_001877</name>
</gene>
<sequence>MAGEDTEWDQILRDKGILPAKEKEPEITEDELIAMVEKAVAAKYGDKPIEDRTLDELDELEDEEDERVLESYRRQRLAEMQALSSLEKYGTVTELSKPDYNREVTEASQSVYVVLHLYQNHIPACKLINGILDRIASNHRYVKFMRIRGDQCIENYPDRNCPTLLVYGEGDLKRNLVGIASLGGMGTTIDYVEKLLKDCGALKSLTTHGEDEDAEEQRRGFRISRATKQDDSDDDWD</sequence>
<dbReference type="GO" id="GO:0006457">
    <property type="term" value="P:protein folding"/>
    <property type="evidence" value="ECO:0007669"/>
    <property type="project" value="TreeGrafter"/>
</dbReference>
<dbReference type="InterPro" id="IPR051498">
    <property type="entry name" value="Phosducin-like_chap/apop_reg"/>
</dbReference>
<name>A0AAD5SFU3_9FUNG</name>
<dbReference type="SUPFAM" id="SSF52833">
    <property type="entry name" value="Thioredoxin-like"/>
    <property type="match status" value="1"/>
</dbReference>
<dbReference type="Proteomes" id="UP001212841">
    <property type="component" value="Unassembled WGS sequence"/>
</dbReference>